<keyword evidence="8" id="KW-0804">Transcription</keyword>
<evidence type="ECO:0000256" key="2">
    <source>
        <dbReference type="ARBA" id="ARBA00008711"/>
    </source>
</evidence>
<evidence type="ECO:0000259" key="11">
    <source>
        <dbReference type="PROSITE" id="PS01124"/>
    </source>
</evidence>
<keyword evidence="6" id="KW-0227">DNA damage</keyword>
<dbReference type="RefSeq" id="WP_142527344.1">
    <property type="nucleotide sequence ID" value="NZ_CBCSJO010000004.1"/>
</dbReference>
<dbReference type="Gene3D" id="1.10.10.10">
    <property type="entry name" value="Winged helix-like DNA-binding domain superfamily/Winged helix DNA-binding domain"/>
    <property type="match status" value="1"/>
</dbReference>
<dbReference type="SUPFAM" id="SSF46689">
    <property type="entry name" value="Homeodomain-like"/>
    <property type="match status" value="2"/>
</dbReference>
<dbReference type="Pfam" id="PF12833">
    <property type="entry name" value="HTH_18"/>
    <property type="match status" value="1"/>
</dbReference>
<dbReference type="Pfam" id="PF01035">
    <property type="entry name" value="DNA_binding_1"/>
    <property type="match status" value="1"/>
</dbReference>
<dbReference type="InterPro" id="IPR014048">
    <property type="entry name" value="MethylDNA_cys_MeTrfase_DNA-bd"/>
</dbReference>
<dbReference type="EMBL" id="FXTN01000003">
    <property type="protein sequence ID" value="SMO52930.1"/>
    <property type="molecule type" value="Genomic_DNA"/>
</dbReference>
<dbReference type="CDD" id="cd06445">
    <property type="entry name" value="ATase"/>
    <property type="match status" value="1"/>
</dbReference>
<gene>
    <name evidence="12" type="ORF">SAMN06265348_103131</name>
</gene>
<dbReference type="PROSITE" id="PS00374">
    <property type="entry name" value="MGMT"/>
    <property type="match status" value="1"/>
</dbReference>
<proteinExistence type="inferred from homology"/>
<dbReference type="AlphaFoldDB" id="A0A521C2H8"/>
<dbReference type="GO" id="GO:0043565">
    <property type="term" value="F:sequence-specific DNA binding"/>
    <property type="evidence" value="ECO:0007669"/>
    <property type="project" value="InterPro"/>
</dbReference>
<comment type="catalytic activity">
    <reaction evidence="10">
        <text>a 6-O-methyl-2'-deoxyguanosine in DNA + L-cysteinyl-[protein] = S-methyl-L-cysteinyl-[protein] + a 2'-deoxyguanosine in DNA</text>
        <dbReference type="Rhea" id="RHEA:24000"/>
        <dbReference type="Rhea" id="RHEA-COMP:10131"/>
        <dbReference type="Rhea" id="RHEA-COMP:10132"/>
        <dbReference type="Rhea" id="RHEA-COMP:11367"/>
        <dbReference type="Rhea" id="RHEA-COMP:11368"/>
        <dbReference type="ChEBI" id="CHEBI:29950"/>
        <dbReference type="ChEBI" id="CHEBI:82612"/>
        <dbReference type="ChEBI" id="CHEBI:85445"/>
        <dbReference type="ChEBI" id="CHEBI:85448"/>
        <dbReference type="EC" id="2.1.1.63"/>
    </reaction>
</comment>
<evidence type="ECO:0000256" key="4">
    <source>
        <dbReference type="ARBA" id="ARBA00022603"/>
    </source>
</evidence>
<dbReference type="Proteomes" id="UP000320300">
    <property type="component" value="Unassembled WGS sequence"/>
</dbReference>
<evidence type="ECO:0000313" key="12">
    <source>
        <dbReference type="EMBL" id="SMO52930.1"/>
    </source>
</evidence>
<evidence type="ECO:0000256" key="8">
    <source>
        <dbReference type="ARBA" id="ARBA00023163"/>
    </source>
</evidence>
<reference evidence="12 13" key="1">
    <citation type="submission" date="2017-05" db="EMBL/GenBank/DDBJ databases">
        <authorList>
            <person name="Varghese N."/>
            <person name="Submissions S."/>
        </authorList>
    </citation>
    <scope>NUCLEOTIDE SEQUENCE [LARGE SCALE GENOMIC DNA]</scope>
    <source>
        <strain evidence="12 13">DSM 19036</strain>
    </source>
</reference>
<dbReference type="InterPro" id="IPR036388">
    <property type="entry name" value="WH-like_DNA-bd_sf"/>
</dbReference>
<dbReference type="SMART" id="SM00342">
    <property type="entry name" value="HTH_ARAC"/>
    <property type="match status" value="1"/>
</dbReference>
<dbReference type="PANTHER" id="PTHR10815">
    <property type="entry name" value="METHYLATED-DNA--PROTEIN-CYSTEINE METHYLTRANSFERASE"/>
    <property type="match status" value="1"/>
</dbReference>
<dbReference type="PANTHER" id="PTHR10815:SF13">
    <property type="entry name" value="METHYLATED-DNA--PROTEIN-CYSTEINE METHYLTRANSFERASE"/>
    <property type="match status" value="1"/>
</dbReference>
<evidence type="ECO:0000256" key="1">
    <source>
        <dbReference type="ARBA" id="ARBA00001286"/>
    </source>
</evidence>
<dbReference type="SUPFAM" id="SSF46767">
    <property type="entry name" value="Methylated DNA-protein cysteine methyltransferase, C-terminal domain"/>
    <property type="match status" value="1"/>
</dbReference>
<dbReference type="Gene3D" id="1.10.10.60">
    <property type="entry name" value="Homeodomain-like"/>
    <property type="match status" value="2"/>
</dbReference>
<dbReference type="InterPro" id="IPR036631">
    <property type="entry name" value="MGMT_N_sf"/>
</dbReference>
<evidence type="ECO:0000256" key="9">
    <source>
        <dbReference type="ARBA" id="ARBA00023204"/>
    </source>
</evidence>
<dbReference type="OrthoDB" id="9802228at2"/>
<dbReference type="NCBIfam" id="TIGR00589">
    <property type="entry name" value="ogt"/>
    <property type="match status" value="1"/>
</dbReference>
<dbReference type="PROSITE" id="PS01124">
    <property type="entry name" value="HTH_ARAC_FAMILY_2"/>
    <property type="match status" value="1"/>
</dbReference>
<dbReference type="GO" id="GO:0032259">
    <property type="term" value="P:methylation"/>
    <property type="evidence" value="ECO:0007669"/>
    <property type="project" value="UniProtKB-KW"/>
</dbReference>
<dbReference type="InterPro" id="IPR018060">
    <property type="entry name" value="HTH_AraC"/>
</dbReference>
<dbReference type="Gene3D" id="3.30.160.70">
    <property type="entry name" value="Methylated DNA-protein cysteine methyltransferase domain"/>
    <property type="match status" value="1"/>
</dbReference>
<keyword evidence="7" id="KW-0805">Transcription regulation</keyword>
<evidence type="ECO:0000256" key="10">
    <source>
        <dbReference type="ARBA" id="ARBA00049348"/>
    </source>
</evidence>
<protein>
    <recommendedName>
        <fullName evidence="3">methylated-DNA--[protein]-cysteine S-methyltransferase</fullName>
        <ecNumber evidence="3">2.1.1.63</ecNumber>
    </recommendedName>
</protein>
<evidence type="ECO:0000256" key="7">
    <source>
        <dbReference type="ARBA" id="ARBA00023015"/>
    </source>
</evidence>
<dbReference type="SUPFAM" id="SSF53155">
    <property type="entry name" value="Methylated DNA-protein cysteine methyltransferase domain"/>
    <property type="match status" value="1"/>
</dbReference>
<evidence type="ECO:0000256" key="5">
    <source>
        <dbReference type="ARBA" id="ARBA00022679"/>
    </source>
</evidence>
<comment type="catalytic activity">
    <reaction evidence="1">
        <text>a 4-O-methyl-thymidine in DNA + L-cysteinyl-[protein] = a thymidine in DNA + S-methyl-L-cysteinyl-[protein]</text>
        <dbReference type="Rhea" id="RHEA:53428"/>
        <dbReference type="Rhea" id="RHEA-COMP:10131"/>
        <dbReference type="Rhea" id="RHEA-COMP:10132"/>
        <dbReference type="Rhea" id="RHEA-COMP:13555"/>
        <dbReference type="Rhea" id="RHEA-COMP:13556"/>
        <dbReference type="ChEBI" id="CHEBI:29950"/>
        <dbReference type="ChEBI" id="CHEBI:82612"/>
        <dbReference type="ChEBI" id="CHEBI:137386"/>
        <dbReference type="ChEBI" id="CHEBI:137387"/>
        <dbReference type="EC" id="2.1.1.63"/>
    </reaction>
</comment>
<keyword evidence="9" id="KW-0234">DNA repair</keyword>
<dbReference type="InterPro" id="IPR009057">
    <property type="entry name" value="Homeodomain-like_sf"/>
</dbReference>
<comment type="similarity">
    <text evidence="2">Belongs to the MGMT family.</text>
</comment>
<name>A0A521C2H8_9SPHI</name>
<evidence type="ECO:0000256" key="6">
    <source>
        <dbReference type="ARBA" id="ARBA00022763"/>
    </source>
</evidence>
<dbReference type="GO" id="GO:0003908">
    <property type="term" value="F:methylated-DNA-[protein]-cysteine S-methyltransferase activity"/>
    <property type="evidence" value="ECO:0007669"/>
    <property type="project" value="UniProtKB-EC"/>
</dbReference>
<dbReference type="EC" id="2.1.1.63" evidence="3"/>
<feature type="domain" description="HTH araC/xylS-type" evidence="11">
    <location>
        <begin position="13"/>
        <end position="111"/>
    </location>
</feature>
<organism evidence="12 13">
    <name type="scientific">Pedobacter westerhofensis</name>
    <dbReference type="NCBI Taxonomy" id="425512"/>
    <lineage>
        <taxon>Bacteria</taxon>
        <taxon>Pseudomonadati</taxon>
        <taxon>Bacteroidota</taxon>
        <taxon>Sphingobacteriia</taxon>
        <taxon>Sphingobacteriales</taxon>
        <taxon>Sphingobacteriaceae</taxon>
        <taxon>Pedobacter</taxon>
    </lineage>
</organism>
<dbReference type="InterPro" id="IPR036217">
    <property type="entry name" value="MethylDNA_cys_MeTrfase_DNAb"/>
</dbReference>
<dbReference type="GO" id="GO:0006281">
    <property type="term" value="P:DNA repair"/>
    <property type="evidence" value="ECO:0007669"/>
    <property type="project" value="UniProtKB-KW"/>
</dbReference>
<keyword evidence="4 12" id="KW-0489">Methyltransferase</keyword>
<dbReference type="InterPro" id="IPR001497">
    <property type="entry name" value="MethylDNA_cys_MeTrfase_AS"/>
</dbReference>
<evidence type="ECO:0000256" key="3">
    <source>
        <dbReference type="ARBA" id="ARBA00011918"/>
    </source>
</evidence>
<dbReference type="FunFam" id="1.10.10.10:FF:000214">
    <property type="entry name" value="Methylated-DNA--protein-cysteine methyltransferase"/>
    <property type="match status" value="1"/>
</dbReference>
<keyword evidence="5 12" id="KW-0808">Transferase</keyword>
<dbReference type="GO" id="GO:0003700">
    <property type="term" value="F:DNA-binding transcription factor activity"/>
    <property type="evidence" value="ECO:0007669"/>
    <property type="project" value="InterPro"/>
</dbReference>
<accession>A0A521C2H8</accession>
<sequence>MKTQEETNFGRIATAIHYINTNFRTQPGLDEIAEQVNMSPFHFQRLFTEWAGVSPKKFLQYLTLAYAKRMLKDSQATLFETAFESGLSGTGRLHDLFVNIEGMTPGEYKNGGEQLRINYSFADTVFGITLVASTIKGVCYIAFTDDPEAELTLLKARFPNAQYLQQTDVFQQDVLHIFTQNWSQPNRVKLHLKGTDFQLKVWETLLKIPVGRLSTYGSIAKSIGLPSASRAVGTAVGANPVAFLIPCHRVIQSTGVFGQYRWGSIRKQAMIGWEAAQAENNFILPNTQLQDGLI</sequence>
<evidence type="ECO:0000313" key="13">
    <source>
        <dbReference type="Proteomes" id="UP000320300"/>
    </source>
</evidence>
<keyword evidence="13" id="KW-1185">Reference proteome</keyword>